<gene>
    <name evidence="3" type="ORF">BSTOLATCC_MIC31818</name>
</gene>
<proteinExistence type="predicted"/>
<dbReference type="AlphaFoldDB" id="A0AAU9JAC8"/>
<accession>A0AAU9JAC8</accession>
<dbReference type="Pfam" id="PF03133">
    <property type="entry name" value="TTL"/>
    <property type="match status" value="1"/>
</dbReference>
<dbReference type="SUPFAM" id="SSF56059">
    <property type="entry name" value="Glutathione synthetase ATP-binding domain-like"/>
    <property type="match status" value="1"/>
</dbReference>
<dbReference type="Proteomes" id="UP001162131">
    <property type="component" value="Unassembled WGS sequence"/>
</dbReference>
<reference evidence="3" key="1">
    <citation type="submission" date="2021-09" db="EMBL/GenBank/DDBJ databases">
        <authorList>
            <consortium name="AG Swart"/>
            <person name="Singh M."/>
            <person name="Singh A."/>
            <person name="Seah K."/>
            <person name="Emmerich C."/>
        </authorList>
    </citation>
    <scope>NUCLEOTIDE SEQUENCE</scope>
    <source>
        <strain evidence="3">ATCC30299</strain>
    </source>
</reference>
<evidence type="ECO:0000256" key="1">
    <source>
        <dbReference type="SAM" id="Coils"/>
    </source>
</evidence>
<dbReference type="InterPro" id="IPR016024">
    <property type="entry name" value="ARM-type_fold"/>
</dbReference>
<dbReference type="InterPro" id="IPR004344">
    <property type="entry name" value="TTL/TTLL_fam"/>
</dbReference>
<sequence>MNKYYVYQGNNSRLFLRPLLEKRGNWVEVSEQEASELKLNFIWKPTILSVRAYSQLDQIHRQGFGPMIHNHLENNRVITTKPGLIRSLRQFYSTNEQAISAGYNVHDTIATSFIITAQVEDSEYRQFQARYHEIQNLTSYKERTPIKHCEKNMWLIKPAHLNQGKGIEICRNLKEIKSILKSKQMHTIWLIQKYIERPLLFKGRKFDIRVWAVGTAKYEFFYYRHGYLRTSSSEYDTQGKDNFIHLTNNCLQKYGENYGVHEEGNTLSFQAFQEYLDETFPQLHINFWEHILPRIKDLMVDSYLSGKKEMHSGKRKLVFELFGFDFLIDEDFRVWLIEVNTNPYLGVPNEYIEGLLPKMLDDLLAITVDAHIPPKNPRTRTENDYELLYCEAGSTFSPEGNSVNQRQHYSVPIYPFSELAQSPMCKAIPQKPESEQAAIEQQQIQQQSTKIVARDTLNTIKDLLDSTYIKDIVDFATVTSRLMSQLNNWELMSEEQINTSLQALNLLVSSVGLGALIAYNHIQSLMNLCISENVPKNIQVGALNSLAVGCQDTTFRKEMIKIGLCENLINLVYNKNIDESATEAALKAIFVISTHSTKKVYIPGKTRDHNWIRAKIICEGILMCLYKLKNESEENKSEMIDKHLKAEFSLPDWDLQISVLETLLGEEKRIENPLSSPKGSKKRSSITELQSLSELVKFPSILSDPNFLQQSLSEIKDYCNERREDYNRLVESEKRKKQLELEEKIKQKELEDRLNEEKKIKVEEYAIKRFEEIRRQKTVESKKVKEKDEKFDQTKRALLLEKAQRLEEAKRNEKIKQKQKVEDLKREEAERRKELEEKRKKALEEWFKVKAEQEREKKLQLKQKLEEELLRKNLEFHARKEEILKQSEEIKKRNEIKEANKENKIKLEGGLEIIEENSVSMIEDSNKNKSIKQLNTGPNITPTMKDFRIKTIKKRPVMDKFLYKVYCSIPKPLRRDHGRSQSKKEIYRTDRADSTEQRKQALEQSSEIENFNKTELIKIHEESISTPR</sequence>
<evidence type="ECO:0000256" key="2">
    <source>
        <dbReference type="SAM" id="MobiDB-lite"/>
    </source>
</evidence>
<keyword evidence="1" id="KW-0175">Coiled coil</keyword>
<organism evidence="3 4">
    <name type="scientific">Blepharisma stoltei</name>
    <dbReference type="NCBI Taxonomy" id="1481888"/>
    <lineage>
        <taxon>Eukaryota</taxon>
        <taxon>Sar</taxon>
        <taxon>Alveolata</taxon>
        <taxon>Ciliophora</taxon>
        <taxon>Postciliodesmatophora</taxon>
        <taxon>Heterotrichea</taxon>
        <taxon>Heterotrichida</taxon>
        <taxon>Blepharismidae</taxon>
        <taxon>Blepharisma</taxon>
    </lineage>
</organism>
<evidence type="ECO:0008006" key="5">
    <source>
        <dbReference type="Google" id="ProtNLM"/>
    </source>
</evidence>
<feature type="coiled-coil region" evidence="1">
    <location>
        <begin position="796"/>
        <end position="900"/>
    </location>
</feature>
<comment type="caution">
    <text evidence="3">The sequence shown here is derived from an EMBL/GenBank/DDBJ whole genome shotgun (WGS) entry which is preliminary data.</text>
</comment>
<dbReference type="PANTHER" id="PTHR46069">
    <property type="entry name" value="TUBULIN TYROSINE LIGASE"/>
    <property type="match status" value="1"/>
</dbReference>
<dbReference type="Gene3D" id="3.30.470.20">
    <property type="entry name" value="ATP-grasp fold, B domain"/>
    <property type="match status" value="1"/>
</dbReference>
<feature type="coiled-coil region" evidence="1">
    <location>
        <begin position="722"/>
        <end position="756"/>
    </location>
</feature>
<dbReference type="EMBL" id="CAJZBQ010000032">
    <property type="protein sequence ID" value="CAG9322700.1"/>
    <property type="molecule type" value="Genomic_DNA"/>
</dbReference>
<dbReference type="PROSITE" id="PS51221">
    <property type="entry name" value="TTL"/>
    <property type="match status" value="1"/>
</dbReference>
<keyword evidence="4" id="KW-1185">Reference proteome</keyword>
<name>A0AAU9JAC8_9CILI</name>
<evidence type="ECO:0000313" key="4">
    <source>
        <dbReference type="Proteomes" id="UP001162131"/>
    </source>
</evidence>
<feature type="compositionally biased region" description="Basic and acidic residues" evidence="2">
    <location>
        <begin position="973"/>
        <end position="1001"/>
    </location>
</feature>
<evidence type="ECO:0000313" key="3">
    <source>
        <dbReference type="EMBL" id="CAG9322700.1"/>
    </source>
</evidence>
<dbReference type="SUPFAM" id="SSF48371">
    <property type="entry name" value="ARM repeat"/>
    <property type="match status" value="1"/>
</dbReference>
<protein>
    <recommendedName>
        <fullName evidence="5">Tubulin-tyrosine ligase family protein</fullName>
    </recommendedName>
</protein>
<feature type="region of interest" description="Disordered" evidence="2">
    <location>
        <begin position="973"/>
        <end position="1007"/>
    </location>
</feature>
<dbReference type="PANTHER" id="PTHR46069:SF1">
    <property type="entry name" value="CHROMOSOME UNDETERMINED SCAFFOLD_125, WHOLE GENOME SHOTGUN SEQUENCE"/>
    <property type="match status" value="1"/>
</dbReference>